<accession>A0A4V1ISJ4</accession>
<evidence type="ECO:0000313" key="3">
    <source>
        <dbReference type="Proteomes" id="UP000269721"/>
    </source>
</evidence>
<name>A0A4V1ISJ4_9FUNG</name>
<feature type="region of interest" description="Disordered" evidence="1">
    <location>
        <begin position="171"/>
        <end position="194"/>
    </location>
</feature>
<evidence type="ECO:0000256" key="1">
    <source>
        <dbReference type="SAM" id="MobiDB-lite"/>
    </source>
</evidence>
<dbReference type="Proteomes" id="UP000269721">
    <property type="component" value="Unassembled WGS sequence"/>
</dbReference>
<dbReference type="AlphaFoldDB" id="A0A4V1ISJ4"/>
<protein>
    <submittedName>
        <fullName evidence="2">Uncharacterized protein</fullName>
    </submittedName>
</protein>
<reference evidence="3" key="1">
    <citation type="journal article" date="2018" name="Nat. Microbiol.">
        <title>Leveraging single-cell genomics to expand the fungal tree of life.</title>
        <authorList>
            <person name="Ahrendt S.R."/>
            <person name="Quandt C.A."/>
            <person name="Ciobanu D."/>
            <person name="Clum A."/>
            <person name="Salamov A."/>
            <person name="Andreopoulos B."/>
            <person name="Cheng J.F."/>
            <person name="Woyke T."/>
            <person name="Pelin A."/>
            <person name="Henrissat B."/>
            <person name="Reynolds N.K."/>
            <person name="Benny G.L."/>
            <person name="Smith M.E."/>
            <person name="James T.Y."/>
            <person name="Grigoriev I.V."/>
        </authorList>
    </citation>
    <scope>NUCLEOTIDE SEQUENCE [LARGE SCALE GENOMIC DNA]</scope>
</reference>
<gene>
    <name evidence="2" type="ORF">BDK51DRAFT_28923</name>
</gene>
<proteinExistence type="predicted"/>
<keyword evidence="3" id="KW-1185">Reference proteome</keyword>
<feature type="compositionally biased region" description="Low complexity" evidence="1">
    <location>
        <begin position="171"/>
        <end position="181"/>
    </location>
</feature>
<sequence length="615" mass="65393">MERGRRGVEASGARLSALPEGKAGKHAGPWWKTNKGRTAVKVPAASWRFVNLDPVASAPADAKFLVARIPSVFQNLTFLYAVACSNTLKQTKMLDFTLVDHEPAVLGKRLQWKHWTRSKLGKGAPEAGTEKYPHDSTTLGPFTTTSREICLELRVLTCMISMRARSGGLSGLSVSGPLRPSENSGNEQYKAKVKSENAQVGKGAVLGGARRSPGSFPNAFLAHSESNDRFSLHYGACPLDGFHLAAAFATLKDAKGKCIPAPGVADIVGLAKKQFVTWAKALGEKALSGYMIGTGDLERVVWDLNRSGGEMAKVGDVFDMTTALSDVGKNGTIRGPPSAFASRTKGFELSPNILDPEDYGSEKSAASRPAPTAFDVIDTSNLTDHLGLLNILVATGPLLKPVLHAILHTDSLIPVSYDGTLREAFEKRACIDLSLLSALTGLAPSIDLFAWCPRSSLADDVSHGVGSENQSLLAARQKAVALSWRSEDVGNKWCLTCEDFELVEEGRLNGEGDLAVGFNVLTGTLWMSPSLAQNVPNPMQHRFASTYELGVYRGRPRTEPGHGGAKLAGVAPRHIAFDSVGSATLAAIGAKVERSLDAAHATMALAPLSLSIGDS</sequence>
<feature type="region of interest" description="Disordered" evidence="1">
    <location>
        <begin position="1"/>
        <end position="31"/>
    </location>
</feature>
<organism evidence="2 3">
    <name type="scientific">Blyttiomyces helicus</name>
    <dbReference type="NCBI Taxonomy" id="388810"/>
    <lineage>
        <taxon>Eukaryota</taxon>
        <taxon>Fungi</taxon>
        <taxon>Fungi incertae sedis</taxon>
        <taxon>Chytridiomycota</taxon>
        <taxon>Chytridiomycota incertae sedis</taxon>
        <taxon>Chytridiomycetes</taxon>
        <taxon>Chytridiomycetes incertae sedis</taxon>
        <taxon>Blyttiomyces</taxon>
    </lineage>
</organism>
<evidence type="ECO:0000313" key="2">
    <source>
        <dbReference type="EMBL" id="RKO93767.1"/>
    </source>
</evidence>
<dbReference type="EMBL" id="KZ994120">
    <property type="protein sequence ID" value="RKO93767.1"/>
    <property type="molecule type" value="Genomic_DNA"/>
</dbReference>
<dbReference type="OrthoDB" id="2093879at2759"/>